<evidence type="ECO:0000256" key="2">
    <source>
        <dbReference type="ARBA" id="ARBA00022737"/>
    </source>
</evidence>
<keyword evidence="2" id="KW-0677">Repeat</keyword>
<accession>A0AAD4DE48</accession>
<dbReference type="GO" id="GO:0005737">
    <property type="term" value="C:cytoplasm"/>
    <property type="evidence" value="ECO:0007669"/>
    <property type="project" value="TreeGrafter"/>
</dbReference>
<dbReference type="InterPro" id="IPR050216">
    <property type="entry name" value="LRR_domain-containing"/>
</dbReference>
<feature type="compositionally biased region" description="Basic and acidic residues" evidence="3">
    <location>
        <begin position="14"/>
        <end position="25"/>
    </location>
</feature>
<dbReference type="SMART" id="SM00369">
    <property type="entry name" value="LRR_TYP"/>
    <property type="match status" value="2"/>
</dbReference>
<feature type="compositionally biased region" description="Polar residues" evidence="3">
    <location>
        <begin position="409"/>
        <end position="421"/>
    </location>
</feature>
<sequence>MPAFTHPPSPPRPAEYHLPLEDISRRLQPSRLAESSANSTRTDRNDNGTDAAAVWPLNSNSQPFTYKRWFRGQLPASSEADGPLFDGMISRKPLTSIAGSNRCLWPPNSTFLTMSSATSRDLSFQNHDRGFNQLSTNGEATCSPSSSLAGGATSSLTTLVTPQKNHGRSDSFKERGECLLDSQHRRKARRTITEGPYFKERNDRMVASHVQKLIQEAVEDGVGELDLSNLELTDLPPEVRDLNFAIVYNERGSFSLSRNRLKLFLSSNQLMTVPMHVFELHNLSVLSLRNNNIKTIPPEIGLLYNLVELSIGGNLLEHLPAQITLLPKLHILTIHPNPFMTCPEPEAGTAELDPAELQQQQDLNEDGIEGVSTQLDQQEEQQSLAEDSNVISSELPGSQSNEDIEMSPAQEQDSLSGSSFNGDGASADQAYVDQGAVHPQSIDARARVHMPHHKVIRSRFPTLVHLAGNAILNYVDSQMTKTGDNEADRPRKDSKISMDDDDWVENSKECRDMTTWAGGCGGLEATGTKKRRVVFKDEVLKEYMTPLTIGVRDVSDGSGSHVGS</sequence>
<dbReference type="InterPro" id="IPR032675">
    <property type="entry name" value="LRR_dom_sf"/>
</dbReference>
<protein>
    <submittedName>
        <fullName evidence="4">Uncharacterized protein</fullName>
    </submittedName>
</protein>
<gene>
    <name evidence="4" type="ORF">BGZ95_008676</name>
</gene>
<proteinExistence type="predicted"/>
<dbReference type="PANTHER" id="PTHR48051:SF1">
    <property type="entry name" value="RAS SUPPRESSOR PROTEIN 1"/>
    <property type="match status" value="1"/>
</dbReference>
<evidence type="ECO:0000256" key="1">
    <source>
        <dbReference type="ARBA" id="ARBA00022614"/>
    </source>
</evidence>
<feature type="region of interest" description="Disordered" evidence="3">
    <location>
        <begin position="374"/>
        <end position="427"/>
    </location>
</feature>
<feature type="region of interest" description="Disordered" evidence="3">
    <location>
        <begin position="1"/>
        <end position="56"/>
    </location>
</feature>
<organism evidence="4 5">
    <name type="scientific">Linnemannia exigua</name>
    <dbReference type="NCBI Taxonomy" id="604196"/>
    <lineage>
        <taxon>Eukaryota</taxon>
        <taxon>Fungi</taxon>
        <taxon>Fungi incertae sedis</taxon>
        <taxon>Mucoromycota</taxon>
        <taxon>Mortierellomycotina</taxon>
        <taxon>Mortierellomycetes</taxon>
        <taxon>Mortierellales</taxon>
        <taxon>Mortierellaceae</taxon>
        <taxon>Linnemannia</taxon>
    </lineage>
</organism>
<evidence type="ECO:0000256" key="3">
    <source>
        <dbReference type="SAM" id="MobiDB-lite"/>
    </source>
</evidence>
<feature type="compositionally biased region" description="Pro residues" evidence="3">
    <location>
        <begin position="1"/>
        <end position="13"/>
    </location>
</feature>
<dbReference type="EMBL" id="JAAAIL010000469">
    <property type="protein sequence ID" value="KAG0275528.1"/>
    <property type="molecule type" value="Genomic_DNA"/>
</dbReference>
<reference evidence="4" key="1">
    <citation type="journal article" date="2020" name="Fungal Divers.">
        <title>Resolving the Mortierellaceae phylogeny through synthesis of multi-gene phylogenetics and phylogenomics.</title>
        <authorList>
            <person name="Vandepol N."/>
            <person name="Liber J."/>
            <person name="Desiro A."/>
            <person name="Na H."/>
            <person name="Kennedy M."/>
            <person name="Barry K."/>
            <person name="Grigoriev I.V."/>
            <person name="Miller A.N."/>
            <person name="O'Donnell K."/>
            <person name="Stajich J.E."/>
            <person name="Bonito G."/>
        </authorList>
    </citation>
    <scope>NUCLEOTIDE SEQUENCE</scope>
    <source>
        <strain evidence="4">NRRL 28262</strain>
    </source>
</reference>
<comment type="caution">
    <text evidence="4">The sequence shown here is derived from an EMBL/GenBank/DDBJ whole genome shotgun (WGS) entry which is preliminary data.</text>
</comment>
<dbReference type="Gene3D" id="3.80.10.10">
    <property type="entry name" value="Ribonuclease Inhibitor"/>
    <property type="match status" value="1"/>
</dbReference>
<keyword evidence="5" id="KW-1185">Reference proteome</keyword>
<evidence type="ECO:0000313" key="5">
    <source>
        <dbReference type="Proteomes" id="UP001194580"/>
    </source>
</evidence>
<dbReference type="PANTHER" id="PTHR48051">
    <property type="match status" value="1"/>
</dbReference>
<feature type="compositionally biased region" description="Polar residues" evidence="3">
    <location>
        <begin position="374"/>
        <end position="401"/>
    </location>
</feature>
<dbReference type="SUPFAM" id="SSF52075">
    <property type="entry name" value="Outer arm dynein light chain 1"/>
    <property type="match status" value="1"/>
</dbReference>
<name>A0AAD4DE48_9FUNG</name>
<dbReference type="InterPro" id="IPR003591">
    <property type="entry name" value="Leu-rich_rpt_typical-subtyp"/>
</dbReference>
<dbReference type="AlphaFoldDB" id="A0AAD4DE48"/>
<evidence type="ECO:0000313" key="4">
    <source>
        <dbReference type="EMBL" id="KAG0275528.1"/>
    </source>
</evidence>
<keyword evidence="1" id="KW-0433">Leucine-rich repeat</keyword>
<dbReference type="InterPro" id="IPR001611">
    <property type="entry name" value="Leu-rich_rpt"/>
</dbReference>
<dbReference type="PROSITE" id="PS51450">
    <property type="entry name" value="LRR"/>
    <property type="match status" value="1"/>
</dbReference>
<dbReference type="Proteomes" id="UP001194580">
    <property type="component" value="Unassembled WGS sequence"/>
</dbReference>